<gene>
    <name evidence="1" type="ORF">BU204_31175</name>
</gene>
<dbReference type="AlphaFoldDB" id="A0A1Q8C8V5"/>
<keyword evidence="2" id="KW-1185">Reference proteome</keyword>
<comment type="caution">
    <text evidence="1">The sequence shown here is derived from an EMBL/GenBank/DDBJ whole genome shotgun (WGS) entry which is preliminary data.</text>
</comment>
<accession>A0A1Q8C8V5</accession>
<proteinExistence type="predicted"/>
<dbReference type="Proteomes" id="UP000185596">
    <property type="component" value="Unassembled WGS sequence"/>
</dbReference>
<dbReference type="RefSeq" id="WP_075129374.1">
    <property type="nucleotide sequence ID" value="NZ_MSIE01000073.1"/>
</dbReference>
<dbReference type="OrthoDB" id="9827575at2"/>
<reference evidence="1 2" key="1">
    <citation type="submission" date="2016-12" db="EMBL/GenBank/DDBJ databases">
        <title>The draft genome sequence of Actinophytocola sp. 11-183.</title>
        <authorList>
            <person name="Wang W."/>
            <person name="Yuan L."/>
        </authorList>
    </citation>
    <scope>NUCLEOTIDE SEQUENCE [LARGE SCALE GENOMIC DNA]</scope>
    <source>
        <strain evidence="1 2">11-183</strain>
    </source>
</reference>
<organism evidence="1 2">
    <name type="scientific">Actinophytocola xanthii</name>
    <dbReference type="NCBI Taxonomy" id="1912961"/>
    <lineage>
        <taxon>Bacteria</taxon>
        <taxon>Bacillati</taxon>
        <taxon>Actinomycetota</taxon>
        <taxon>Actinomycetes</taxon>
        <taxon>Pseudonocardiales</taxon>
        <taxon>Pseudonocardiaceae</taxon>
    </lineage>
</organism>
<protein>
    <submittedName>
        <fullName evidence="1">Uncharacterized protein</fullName>
    </submittedName>
</protein>
<evidence type="ECO:0000313" key="1">
    <source>
        <dbReference type="EMBL" id="OLF10763.1"/>
    </source>
</evidence>
<sequence length="389" mass="42763">MSWIIAGAGVLVVLVGVYLAQRRRRRPRTLVGRWAADNGFVNRTDSRVHLFVQGPPFDRGDGVVERALLVGQCARRPALIAYFGWYRGDPSRVDGACLALVLELPAEVAPLQLEAREEAEGERFEQLYRITCGGPELVAGVVTPAFMRVLVAGTALERVNLRLDGTAMIVWRDGELVGGRQLTALHDLAAELYRQIPESVLRGEQAPVATPATAPVSAPPGASAIDIHGRAGAAWQVGGSREEVWVALPVEAAWPRLDIVAYELLTDQYHATRFDRPAPSAHPLVDVMFAVRSGDENFRRDVLADLADWLPIDDRTRRCGLVLERDPQRSAATADRSMSRISAYAPGRLADTALVELLADVVHEVSQRLSERTYGYRVSGRRERSPQQV</sequence>
<evidence type="ECO:0000313" key="2">
    <source>
        <dbReference type="Proteomes" id="UP000185596"/>
    </source>
</evidence>
<dbReference type="STRING" id="1912961.BU204_31175"/>
<name>A0A1Q8C8V5_9PSEU</name>
<dbReference type="EMBL" id="MSIE01000073">
    <property type="protein sequence ID" value="OLF10763.1"/>
    <property type="molecule type" value="Genomic_DNA"/>
</dbReference>